<comment type="caution">
    <text evidence="1">The sequence shown here is derived from an EMBL/GenBank/DDBJ whole genome shotgun (WGS) entry which is preliminary data.</text>
</comment>
<sequence>MVINDRPPKRARTRVTVDLPDFFAFPPLQNDGVDPLPFRDSVRRFLICHTHVTCTSSSLFLTLVMSQILLQVGHLGDRTTVLPLDVVEEDVTRSRRSVYCDQCLVGWAWAGPSPNLKESDLPVLKCNGAGQAE</sequence>
<accession>A0A498IUB3</accession>
<name>A0A498IUB3_MALDO</name>
<dbReference type="EMBL" id="RDQH01000336">
    <property type="protein sequence ID" value="RXH85727.1"/>
    <property type="molecule type" value="Genomic_DNA"/>
</dbReference>
<gene>
    <name evidence="1" type="ORF">DVH24_009548</name>
</gene>
<organism evidence="1 2">
    <name type="scientific">Malus domestica</name>
    <name type="common">Apple</name>
    <name type="synonym">Pyrus malus</name>
    <dbReference type="NCBI Taxonomy" id="3750"/>
    <lineage>
        <taxon>Eukaryota</taxon>
        <taxon>Viridiplantae</taxon>
        <taxon>Streptophyta</taxon>
        <taxon>Embryophyta</taxon>
        <taxon>Tracheophyta</taxon>
        <taxon>Spermatophyta</taxon>
        <taxon>Magnoliopsida</taxon>
        <taxon>eudicotyledons</taxon>
        <taxon>Gunneridae</taxon>
        <taxon>Pentapetalae</taxon>
        <taxon>rosids</taxon>
        <taxon>fabids</taxon>
        <taxon>Rosales</taxon>
        <taxon>Rosaceae</taxon>
        <taxon>Amygdaloideae</taxon>
        <taxon>Maleae</taxon>
        <taxon>Malus</taxon>
    </lineage>
</organism>
<evidence type="ECO:0000313" key="1">
    <source>
        <dbReference type="EMBL" id="RXH85727.1"/>
    </source>
</evidence>
<evidence type="ECO:0000313" key="2">
    <source>
        <dbReference type="Proteomes" id="UP000290289"/>
    </source>
</evidence>
<protein>
    <submittedName>
        <fullName evidence="1">Uncharacterized protein</fullName>
    </submittedName>
</protein>
<dbReference type="STRING" id="3750.A0A498IUB3"/>
<keyword evidence="2" id="KW-1185">Reference proteome</keyword>
<dbReference type="AlphaFoldDB" id="A0A498IUB3"/>
<proteinExistence type="predicted"/>
<dbReference type="Proteomes" id="UP000290289">
    <property type="component" value="Chromosome 10"/>
</dbReference>
<reference evidence="1 2" key="1">
    <citation type="submission" date="2018-10" db="EMBL/GenBank/DDBJ databases">
        <title>A high-quality apple genome assembly.</title>
        <authorList>
            <person name="Hu J."/>
        </authorList>
    </citation>
    <scope>NUCLEOTIDE SEQUENCE [LARGE SCALE GENOMIC DNA]</scope>
    <source>
        <strain evidence="2">cv. HFTH1</strain>
        <tissue evidence="1">Young leaf</tissue>
    </source>
</reference>